<reference evidence="10" key="1">
    <citation type="journal article" date="2019" name="Int. J. Syst. Evol. Microbiol.">
        <title>The Global Catalogue of Microorganisms (GCM) 10K type strain sequencing project: providing services to taxonomists for standard genome sequencing and annotation.</title>
        <authorList>
            <consortium name="The Broad Institute Genomics Platform"/>
            <consortium name="The Broad Institute Genome Sequencing Center for Infectious Disease"/>
            <person name="Wu L."/>
            <person name="Ma J."/>
        </authorList>
    </citation>
    <scope>NUCLEOTIDE SEQUENCE [LARGE SCALE GENOMIC DNA]</scope>
    <source>
        <strain evidence="10">CGMCC 1.10131</strain>
    </source>
</reference>
<keyword evidence="2" id="KW-0004">4Fe-4S</keyword>
<name>A0ABQ1HYE5_9ALTE</name>
<dbReference type="SMART" id="SM00729">
    <property type="entry name" value="Elp3"/>
    <property type="match status" value="1"/>
</dbReference>
<dbReference type="Proteomes" id="UP000651977">
    <property type="component" value="Unassembled WGS sequence"/>
</dbReference>
<proteinExistence type="predicted"/>
<dbReference type="InterPro" id="IPR050377">
    <property type="entry name" value="Radical_SAM_PqqE_MftC-like"/>
</dbReference>
<sequence length="307" mass="35523">MIEPNLEDVKKTLKEHDFPVDVIVEVTNYCNLRCIMCPYPSLKRPKGNMEFSVFKKIVDEISEISPKTRIWLAIMGEPLLLGNKLIKMIKYAKSKNIQVNLNTNAIYLDEKLGKDTLDAGVDNIIVSIDGTSEDSYNKIRVRGDFNKVVENVSTVLEYKKQSSIVKTKIVCQFIVMEENEHEVEEFKRFWLSKGAIVKVRPKLGWGDAVKADNLEQVRTEITRFPCAWLTRTVSIHWDGTFSQCDADYEGKYSPGSLMNSSIKETWDNKIATRRQKHWNNDFDFEPCKNCNDWLAGRSYFYHPETNK</sequence>
<keyword evidence="6" id="KW-0408">Iron</keyword>
<gene>
    <name evidence="9" type="ORF">GCM10007414_05650</name>
</gene>
<dbReference type="Gene3D" id="3.20.20.70">
    <property type="entry name" value="Aldolase class I"/>
    <property type="match status" value="1"/>
</dbReference>
<dbReference type="PANTHER" id="PTHR11228:SF7">
    <property type="entry name" value="PQQA PEPTIDE CYCLASE"/>
    <property type="match status" value="1"/>
</dbReference>
<dbReference type="CDD" id="cd21109">
    <property type="entry name" value="SPASM"/>
    <property type="match status" value="1"/>
</dbReference>
<evidence type="ECO:0000313" key="9">
    <source>
        <dbReference type="EMBL" id="GGA95684.1"/>
    </source>
</evidence>
<dbReference type="InterPro" id="IPR007197">
    <property type="entry name" value="rSAM"/>
</dbReference>
<dbReference type="SUPFAM" id="SSF102114">
    <property type="entry name" value="Radical SAM enzymes"/>
    <property type="match status" value="1"/>
</dbReference>
<evidence type="ECO:0000259" key="8">
    <source>
        <dbReference type="PROSITE" id="PS51918"/>
    </source>
</evidence>
<dbReference type="SFLD" id="SFLDG01387">
    <property type="entry name" value="BtrN-like_SPASM_domain_contain"/>
    <property type="match status" value="1"/>
</dbReference>
<keyword evidence="5" id="KW-0560">Oxidoreductase</keyword>
<comment type="cofactor">
    <cofactor evidence="1">
        <name>[4Fe-4S] cluster</name>
        <dbReference type="ChEBI" id="CHEBI:49883"/>
    </cofactor>
</comment>
<dbReference type="InterPro" id="IPR058240">
    <property type="entry name" value="rSAM_sf"/>
</dbReference>
<accession>A0ABQ1HYE5</accession>
<dbReference type="CDD" id="cd01335">
    <property type="entry name" value="Radical_SAM"/>
    <property type="match status" value="1"/>
</dbReference>
<keyword evidence="7" id="KW-0411">Iron-sulfur</keyword>
<protein>
    <submittedName>
        <fullName evidence="9">Radical SAM protein</fullName>
    </submittedName>
</protein>
<dbReference type="Pfam" id="PF04055">
    <property type="entry name" value="Radical_SAM"/>
    <property type="match status" value="1"/>
</dbReference>
<evidence type="ECO:0000256" key="4">
    <source>
        <dbReference type="ARBA" id="ARBA00022723"/>
    </source>
</evidence>
<evidence type="ECO:0000256" key="6">
    <source>
        <dbReference type="ARBA" id="ARBA00023004"/>
    </source>
</evidence>
<evidence type="ECO:0000256" key="7">
    <source>
        <dbReference type="ARBA" id="ARBA00023014"/>
    </source>
</evidence>
<evidence type="ECO:0000313" key="10">
    <source>
        <dbReference type="Proteomes" id="UP000651977"/>
    </source>
</evidence>
<evidence type="ECO:0000256" key="5">
    <source>
        <dbReference type="ARBA" id="ARBA00023002"/>
    </source>
</evidence>
<dbReference type="InterPro" id="IPR006638">
    <property type="entry name" value="Elp3/MiaA/NifB-like_rSAM"/>
</dbReference>
<organism evidence="9 10">
    <name type="scientific">Agarivorans gilvus</name>
    <dbReference type="NCBI Taxonomy" id="680279"/>
    <lineage>
        <taxon>Bacteria</taxon>
        <taxon>Pseudomonadati</taxon>
        <taxon>Pseudomonadota</taxon>
        <taxon>Gammaproteobacteria</taxon>
        <taxon>Alteromonadales</taxon>
        <taxon>Alteromonadaceae</taxon>
        <taxon>Agarivorans</taxon>
    </lineage>
</organism>
<keyword evidence="3" id="KW-0949">S-adenosyl-L-methionine</keyword>
<evidence type="ECO:0000256" key="3">
    <source>
        <dbReference type="ARBA" id="ARBA00022691"/>
    </source>
</evidence>
<keyword evidence="10" id="KW-1185">Reference proteome</keyword>
<feature type="domain" description="Radical SAM core" evidence="8">
    <location>
        <begin position="16"/>
        <end position="242"/>
    </location>
</feature>
<dbReference type="InterPro" id="IPR013785">
    <property type="entry name" value="Aldolase_TIM"/>
</dbReference>
<dbReference type="InterPro" id="IPR034391">
    <property type="entry name" value="AdoMet-like_SPASM_containing"/>
</dbReference>
<comment type="caution">
    <text evidence="9">The sequence shown here is derived from an EMBL/GenBank/DDBJ whole genome shotgun (WGS) entry which is preliminary data.</text>
</comment>
<dbReference type="InterPro" id="IPR000385">
    <property type="entry name" value="MoaA_NifB_PqqE_Fe-S-bd_CS"/>
</dbReference>
<dbReference type="SFLD" id="SFLDG01067">
    <property type="entry name" value="SPASM/twitch_domain_containing"/>
    <property type="match status" value="1"/>
</dbReference>
<dbReference type="RefSeq" id="WP_055731576.1">
    <property type="nucleotide sequence ID" value="NZ_BMDY01000002.1"/>
</dbReference>
<dbReference type="Pfam" id="PF13186">
    <property type="entry name" value="SPASM"/>
    <property type="match status" value="1"/>
</dbReference>
<dbReference type="PROSITE" id="PS01305">
    <property type="entry name" value="MOAA_NIFB_PQQE"/>
    <property type="match status" value="1"/>
</dbReference>
<dbReference type="PROSITE" id="PS51918">
    <property type="entry name" value="RADICAL_SAM"/>
    <property type="match status" value="1"/>
</dbReference>
<dbReference type="SFLD" id="SFLDS00029">
    <property type="entry name" value="Radical_SAM"/>
    <property type="match status" value="1"/>
</dbReference>
<dbReference type="PANTHER" id="PTHR11228">
    <property type="entry name" value="RADICAL SAM DOMAIN PROTEIN"/>
    <property type="match status" value="1"/>
</dbReference>
<dbReference type="EMBL" id="BMDY01000002">
    <property type="protein sequence ID" value="GGA95684.1"/>
    <property type="molecule type" value="Genomic_DNA"/>
</dbReference>
<evidence type="ECO:0000256" key="2">
    <source>
        <dbReference type="ARBA" id="ARBA00022485"/>
    </source>
</evidence>
<dbReference type="InterPro" id="IPR023885">
    <property type="entry name" value="4Fe4S-binding_SPASM_dom"/>
</dbReference>
<keyword evidence="4" id="KW-0479">Metal-binding</keyword>
<evidence type="ECO:0000256" key="1">
    <source>
        <dbReference type="ARBA" id="ARBA00001966"/>
    </source>
</evidence>